<dbReference type="EMBL" id="CP000698">
    <property type="protein sequence ID" value="ABQ26702.1"/>
    <property type="molecule type" value="Genomic_DNA"/>
</dbReference>
<dbReference type="InterPro" id="IPR050312">
    <property type="entry name" value="IolE/XylAMocC-like"/>
</dbReference>
<keyword evidence="2" id="KW-0413">Isomerase</keyword>
<dbReference type="InterPro" id="IPR036237">
    <property type="entry name" value="Xyl_isomerase-like_sf"/>
</dbReference>
<proteinExistence type="predicted"/>
<dbReference type="Gene3D" id="3.20.20.150">
    <property type="entry name" value="Divalent-metal-dependent TIM barrel enzymes"/>
    <property type="match status" value="1"/>
</dbReference>
<dbReference type="PANTHER" id="PTHR12110">
    <property type="entry name" value="HYDROXYPYRUVATE ISOMERASE"/>
    <property type="match status" value="1"/>
</dbReference>
<protein>
    <submittedName>
        <fullName evidence="2">Xylose isomerase domain protein TIM barrel</fullName>
    </submittedName>
</protein>
<evidence type="ECO:0000259" key="1">
    <source>
        <dbReference type="Pfam" id="PF01261"/>
    </source>
</evidence>
<accession>A5G4I4</accession>
<sequence>MFKLCYNSNGFRRFDMELTLDDLHEVGYQAIEISCHRNHLDPLYHSDKYLHSLTDKLKATGISVVNLHTGAKDLMSDIDFEPSLISDSKNDRQKRIDLILSTIAAATAIGAKNVTITSGILPEQCSEEEGYRRLRESIDTILAKSDGTVNLLIENEMGMLVERVEHLAKLLPLYQGSLWATLDIGHAQCTNEDICEAINSLGASVKHMHFEDIKDRVHNHLLPGDGDIDFGKIVKLLSGNSYEGYCSVELYTYDVKPAEAALHSLNYFKRINYDKCPEAYTASFVAV</sequence>
<keyword evidence="3" id="KW-1185">Reference proteome</keyword>
<dbReference type="InterPro" id="IPR013022">
    <property type="entry name" value="Xyl_isomerase-like_TIM-brl"/>
</dbReference>
<dbReference type="Proteomes" id="UP000006695">
    <property type="component" value="Chromosome"/>
</dbReference>
<dbReference type="Pfam" id="PF01261">
    <property type="entry name" value="AP_endonuc_2"/>
    <property type="match status" value="1"/>
</dbReference>
<gene>
    <name evidence="2" type="ordered locus">Gura_2524</name>
</gene>
<evidence type="ECO:0000313" key="2">
    <source>
        <dbReference type="EMBL" id="ABQ26702.1"/>
    </source>
</evidence>
<dbReference type="AlphaFoldDB" id="A5G4I4"/>
<dbReference type="GO" id="GO:0016853">
    <property type="term" value="F:isomerase activity"/>
    <property type="evidence" value="ECO:0007669"/>
    <property type="project" value="UniProtKB-KW"/>
</dbReference>
<organism evidence="2 3">
    <name type="scientific">Geotalea uraniireducens (strain Rf4)</name>
    <name type="common">Geobacter uraniireducens</name>
    <dbReference type="NCBI Taxonomy" id="351605"/>
    <lineage>
        <taxon>Bacteria</taxon>
        <taxon>Pseudomonadati</taxon>
        <taxon>Thermodesulfobacteriota</taxon>
        <taxon>Desulfuromonadia</taxon>
        <taxon>Geobacterales</taxon>
        <taxon>Geobacteraceae</taxon>
        <taxon>Geotalea</taxon>
    </lineage>
</organism>
<reference evidence="2 3" key="1">
    <citation type="submission" date="2007-05" db="EMBL/GenBank/DDBJ databases">
        <title>Complete sequence of Geobacter uraniireducens Rf4.</title>
        <authorList>
            <consortium name="US DOE Joint Genome Institute"/>
            <person name="Copeland A."/>
            <person name="Lucas S."/>
            <person name="Lapidus A."/>
            <person name="Barry K."/>
            <person name="Detter J.C."/>
            <person name="Glavina del Rio T."/>
            <person name="Hammon N."/>
            <person name="Israni S."/>
            <person name="Dalin E."/>
            <person name="Tice H."/>
            <person name="Pitluck S."/>
            <person name="Chertkov O."/>
            <person name="Brettin T."/>
            <person name="Bruce D."/>
            <person name="Han C."/>
            <person name="Schmutz J."/>
            <person name="Larimer F."/>
            <person name="Land M."/>
            <person name="Hauser L."/>
            <person name="Kyrpides N."/>
            <person name="Mikhailova N."/>
            <person name="Shelobolina E."/>
            <person name="Aklujkar M."/>
            <person name="Lovley D."/>
            <person name="Richardson P."/>
        </authorList>
    </citation>
    <scope>NUCLEOTIDE SEQUENCE [LARGE SCALE GENOMIC DNA]</scope>
    <source>
        <strain evidence="2 3">Rf4</strain>
    </source>
</reference>
<dbReference type="STRING" id="351605.Gura_2524"/>
<feature type="domain" description="Xylose isomerase-like TIM barrel" evidence="1">
    <location>
        <begin position="21"/>
        <end position="270"/>
    </location>
</feature>
<name>A5G4I4_GEOUR</name>
<dbReference type="KEGG" id="gur:Gura_2524"/>
<dbReference type="HOGENOM" id="CLU_050006_5_0_7"/>
<dbReference type="PANTHER" id="PTHR12110:SF21">
    <property type="entry name" value="XYLOSE ISOMERASE-LIKE TIM BARREL DOMAIN-CONTAINING PROTEIN"/>
    <property type="match status" value="1"/>
</dbReference>
<evidence type="ECO:0000313" key="3">
    <source>
        <dbReference type="Proteomes" id="UP000006695"/>
    </source>
</evidence>
<dbReference type="SUPFAM" id="SSF51658">
    <property type="entry name" value="Xylose isomerase-like"/>
    <property type="match status" value="1"/>
</dbReference>